<evidence type="ECO:0000256" key="12">
    <source>
        <dbReference type="ARBA" id="ARBA00022840"/>
    </source>
</evidence>
<comment type="cofactor">
    <cofactor evidence="1">
        <name>Ca(2+)</name>
        <dbReference type="ChEBI" id="CHEBI:29108"/>
    </cofactor>
</comment>
<evidence type="ECO:0000256" key="3">
    <source>
        <dbReference type="ARBA" id="ARBA00004651"/>
    </source>
</evidence>
<keyword evidence="8" id="KW-0479">Metal-binding</keyword>
<feature type="binding site" evidence="21">
    <location>
        <begin position="179"/>
        <end position="183"/>
    </location>
    <ligand>
        <name>ATP</name>
        <dbReference type="ChEBI" id="CHEBI:30616"/>
    </ligand>
</feature>
<dbReference type="GO" id="GO:0017111">
    <property type="term" value="F:ribonucleoside triphosphate phosphatase activity"/>
    <property type="evidence" value="ECO:0007669"/>
    <property type="project" value="TreeGrafter"/>
</dbReference>
<evidence type="ECO:0000256" key="18">
    <source>
        <dbReference type="ARBA" id="ARBA00039598"/>
    </source>
</evidence>
<dbReference type="GO" id="GO:0046872">
    <property type="term" value="F:metal ion binding"/>
    <property type="evidence" value="ECO:0007669"/>
    <property type="project" value="UniProtKB-KW"/>
</dbReference>
<keyword evidence="14 23" id="KW-1133">Transmembrane helix</keyword>
<comment type="similarity">
    <text evidence="4 22">Belongs to the GDA1/CD39 NTPase family.</text>
</comment>
<dbReference type="GO" id="GO:0005886">
    <property type="term" value="C:plasma membrane"/>
    <property type="evidence" value="ECO:0007669"/>
    <property type="project" value="UniProtKB-SubCell"/>
</dbReference>
<keyword evidence="17" id="KW-0325">Glycoprotein</keyword>
<keyword evidence="6" id="KW-1003">Cell membrane</keyword>
<evidence type="ECO:0000256" key="21">
    <source>
        <dbReference type="PIRSR" id="PIRSR600407-2"/>
    </source>
</evidence>
<evidence type="ECO:0000256" key="6">
    <source>
        <dbReference type="ARBA" id="ARBA00022475"/>
    </source>
</evidence>
<dbReference type="GO" id="GO:0004382">
    <property type="term" value="F:GDP phosphatase activity"/>
    <property type="evidence" value="ECO:0007669"/>
    <property type="project" value="TreeGrafter"/>
</dbReference>
<dbReference type="GO" id="GO:0004050">
    <property type="term" value="F:apyrase activity"/>
    <property type="evidence" value="ECO:0007669"/>
    <property type="project" value="UniProtKB-EC"/>
</dbReference>
<evidence type="ECO:0000256" key="15">
    <source>
        <dbReference type="ARBA" id="ARBA00023136"/>
    </source>
</evidence>
<evidence type="ECO:0000256" key="1">
    <source>
        <dbReference type="ARBA" id="ARBA00001913"/>
    </source>
</evidence>
<protein>
    <recommendedName>
        <fullName evidence="18">Ectonucleoside triphosphate diphosphohydrolase 8</fullName>
        <ecNumber evidence="5">3.6.1.5</ecNumber>
    </recommendedName>
</protein>
<reference evidence="24" key="2">
    <citation type="submission" date="2025-09" db="UniProtKB">
        <authorList>
            <consortium name="Ensembl"/>
        </authorList>
    </citation>
    <scope>IDENTIFICATION</scope>
</reference>
<keyword evidence="10 22" id="KW-0378">Hydrolase</keyword>
<dbReference type="AlphaFoldDB" id="A0A8C3JG72"/>
<evidence type="ECO:0000256" key="23">
    <source>
        <dbReference type="SAM" id="Phobius"/>
    </source>
</evidence>
<reference evidence="24" key="1">
    <citation type="submission" date="2025-08" db="UniProtKB">
        <authorList>
            <consortium name="Ensembl"/>
        </authorList>
    </citation>
    <scope>IDENTIFICATION</scope>
</reference>
<dbReference type="GO" id="GO:0045134">
    <property type="term" value="F:UDP phosphatase activity"/>
    <property type="evidence" value="ECO:0007669"/>
    <property type="project" value="TreeGrafter"/>
</dbReference>
<evidence type="ECO:0000256" key="11">
    <source>
        <dbReference type="ARBA" id="ARBA00022837"/>
    </source>
</evidence>
<evidence type="ECO:0000256" key="10">
    <source>
        <dbReference type="ARBA" id="ARBA00022801"/>
    </source>
</evidence>
<dbReference type="PANTHER" id="PTHR11782">
    <property type="entry name" value="ADENOSINE/GUANOSINE DIPHOSPHATASE"/>
    <property type="match status" value="1"/>
</dbReference>
<evidence type="ECO:0000256" key="22">
    <source>
        <dbReference type="RuleBase" id="RU003833"/>
    </source>
</evidence>
<comment type="subcellular location">
    <subcellularLocation>
        <location evidence="3">Cell membrane</location>
        <topology evidence="3">Multi-pass membrane protein</topology>
    </subcellularLocation>
</comment>
<evidence type="ECO:0000313" key="25">
    <source>
        <dbReference type="Proteomes" id="UP000694419"/>
    </source>
</evidence>
<evidence type="ECO:0000256" key="16">
    <source>
        <dbReference type="ARBA" id="ARBA00023157"/>
    </source>
</evidence>
<organism evidence="24 25">
    <name type="scientific">Calidris pygmaea</name>
    <name type="common">Spoon-billed sandpiper</name>
    <dbReference type="NCBI Taxonomy" id="425635"/>
    <lineage>
        <taxon>Eukaryota</taxon>
        <taxon>Metazoa</taxon>
        <taxon>Chordata</taxon>
        <taxon>Craniata</taxon>
        <taxon>Vertebrata</taxon>
        <taxon>Euteleostomi</taxon>
        <taxon>Archelosauria</taxon>
        <taxon>Archosauria</taxon>
        <taxon>Dinosauria</taxon>
        <taxon>Saurischia</taxon>
        <taxon>Theropoda</taxon>
        <taxon>Coelurosauria</taxon>
        <taxon>Aves</taxon>
        <taxon>Neognathae</taxon>
        <taxon>Neoaves</taxon>
        <taxon>Charadriiformes</taxon>
        <taxon>Scolopacidae</taxon>
        <taxon>Calidris</taxon>
    </lineage>
</organism>
<dbReference type="Proteomes" id="UP000694419">
    <property type="component" value="Unplaced"/>
</dbReference>
<dbReference type="GO" id="GO:0009134">
    <property type="term" value="P:nucleoside diphosphate catabolic process"/>
    <property type="evidence" value="ECO:0007669"/>
    <property type="project" value="TreeGrafter"/>
</dbReference>
<dbReference type="Gene3D" id="3.30.420.40">
    <property type="match status" value="2"/>
</dbReference>
<keyword evidence="15 23" id="KW-0472">Membrane</keyword>
<sequence>MDYKAKAIAGLLAATCVFSIIALILTVVNVKDVFLPPSTKYGLVFDAGSTHTALYIYRWPADKENGTGIVSQVEACTVSGECAETCPSLSVPVQWGDTGLAGAGQNSTKAEQVFAEVAKAIGEYPVDFRGARILTGNEEGSFGWITVNYLLETLVKFSFAEQWEHPQDTEVLGALDLGGASTQITFQPGVTIEDKNTSVFFRLYGTDYLLYTHSYLCYGQTQALKMLLAALHKGSPTPQQISHPCYPKGYQENVTTADLYNSPCVHAPSTASPAQVLTVTGTGEPAACRTAIQRLFNSSCGANRTCGFNGVYQPPVRGQFFAFAGFYHTFHFLNLTSQQSLNDVNSTVETFCKKNWAELVETFPQQKGYLHTYCPVAMYILTLLLDGYKFNEHTWSSIRFSRQAANTDIGWTLGFMLNFTNMIPTEALEQVKGHQPSLWAGAVSFIVLAIVAGLVAVFLQCFWKTK</sequence>
<feature type="transmembrane region" description="Helical" evidence="23">
    <location>
        <begin position="438"/>
        <end position="463"/>
    </location>
</feature>
<dbReference type="Gene3D" id="3.30.420.150">
    <property type="entry name" value="Exopolyphosphatase. Domain 2"/>
    <property type="match status" value="1"/>
</dbReference>
<evidence type="ECO:0000256" key="20">
    <source>
        <dbReference type="PIRSR" id="PIRSR600407-1"/>
    </source>
</evidence>
<dbReference type="InterPro" id="IPR000407">
    <property type="entry name" value="GDA1_CD39_NTPase"/>
</dbReference>
<dbReference type="Pfam" id="PF01150">
    <property type="entry name" value="GDA1_CD39"/>
    <property type="match status" value="2"/>
</dbReference>
<evidence type="ECO:0000256" key="8">
    <source>
        <dbReference type="ARBA" id="ARBA00022723"/>
    </source>
</evidence>
<evidence type="ECO:0000256" key="13">
    <source>
        <dbReference type="ARBA" id="ARBA00022842"/>
    </source>
</evidence>
<dbReference type="EC" id="3.6.1.5" evidence="5"/>
<dbReference type="GO" id="GO:0005524">
    <property type="term" value="F:ATP binding"/>
    <property type="evidence" value="ECO:0007669"/>
    <property type="project" value="UniProtKB-KW"/>
</dbReference>
<evidence type="ECO:0000256" key="17">
    <source>
        <dbReference type="ARBA" id="ARBA00023180"/>
    </source>
</evidence>
<keyword evidence="25" id="KW-1185">Reference proteome</keyword>
<evidence type="ECO:0000256" key="19">
    <source>
        <dbReference type="ARBA" id="ARBA00049175"/>
    </source>
</evidence>
<feature type="active site" description="Proton acceptor" evidence="20">
    <location>
        <position position="139"/>
    </location>
</feature>
<dbReference type="PANTHER" id="PTHR11782:SF31">
    <property type="entry name" value="ECTONUCLEOSIDE TRIPHOSPHATE DIPHOSPHOHYDROLASE 8"/>
    <property type="match status" value="1"/>
</dbReference>
<keyword evidence="12 21" id="KW-0067">ATP-binding</keyword>
<evidence type="ECO:0000313" key="24">
    <source>
        <dbReference type="Ensembl" id="ENSCPGP00000006639.1"/>
    </source>
</evidence>
<evidence type="ECO:0000256" key="2">
    <source>
        <dbReference type="ARBA" id="ARBA00001946"/>
    </source>
</evidence>
<keyword evidence="13" id="KW-0460">Magnesium</keyword>
<evidence type="ECO:0000256" key="9">
    <source>
        <dbReference type="ARBA" id="ARBA00022741"/>
    </source>
</evidence>
<dbReference type="PROSITE" id="PS01238">
    <property type="entry name" value="GDA1_CD39_NTPASE"/>
    <property type="match status" value="1"/>
</dbReference>
<comment type="catalytic activity">
    <reaction evidence="19">
        <text>a ribonucleoside 5'-triphosphate + 2 H2O = a ribonucleoside 5'-phosphate + 2 phosphate + 2 H(+)</text>
        <dbReference type="Rhea" id="RHEA:36795"/>
        <dbReference type="ChEBI" id="CHEBI:15377"/>
        <dbReference type="ChEBI" id="CHEBI:15378"/>
        <dbReference type="ChEBI" id="CHEBI:43474"/>
        <dbReference type="ChEBI" id="CHEBI:58043"/>
        <dbReference type="ChEBI" id="CHEBI:61557"/>
        <dbReference type="EC" id="3.6.1.5"/>
    </reaction>
</comment>
<keyword evidence="9 21" id="KW-0547">Nucleotide-binding</keyword>
<evidence type="ECO:0000256" key="5">
    <source>
        <dbReference type="ARBA" id="ARBA00012148"/>
    </source>
</evidence>
<keyword evidence="11" id="KW-0106">Calcium</keyword>
<keyword evidence="16" id="KW-1015">Disulfide bond</keyword>
<evidence type="ECO:0000256" key="14">
    <source>
        <dbReference type="ARBA" id="ARBA00022989"/>
    </source>
</evidence>
<keyword evidence="7 23" id="KW-0812">Transmembrane</keyword>
<evidence type="ECO:0000256" key="7">
    <source>
        <dbReference type="ARBA" id="ARBA00022692"/>
    </source>
</evidence>
<evidence type="ECO:0000256" key="4">
    <source>
        <dbReference type="ARBA" id="ARBA00009283"/>
    </source>
</evidence>
<dbReference type="Ensembl" id="ENSCPGT00000007304.1">
    <property type="protein sequence ID" value="ENSCPGP00000006639.1"/>
    <property type="gene ID" value="ENSCPGG00000004744.1"/>
</dbReference>
<proteinExistence type="inferred from homology"/>
<comment type="cofactor">
    <cofactor evidence="2">
        <name>Mg(2+)</name>
        <dbReference type="ChEBI" id="CHEBI:18420"/>
    </cofactor>
</comment>
<name>A0A8C3JG72_9CHAR</name>
<accession>A0A8C3JG72</accession>